<evidence type="ECO:0000256" key="1">
    <source>
        <dbReference type="SAM" id="MobiDB-lite"/>
    </source>
</evidence>
<evidence type="ECO:0000313" key="3">
    <source>
        <dbReference type="Proteomes" id="UP000299102"/>
    </source>
</evidence>
<gene>
    <name evidence="2" type="ORF">EVAR_39762_1</name>
</gene>
<protein>
    <submittedName>
        <fullName evidence="2">Uncharacterized protein</fullName>
    </submittedName>
</protein>
<accession>A0A4C1X2U0</accession>
<feature type="compositionally biased region" description="Polar residues" evidence="1">
    <location>
        <begin position="12"/>
        <end position="21"/>
    </location>
</feature>
<comment type="caution">
    <text evidence="2">The sequence shown here is derived from an EMBL/GenBank/DDBJ whole genome shotgun (WGS) entry which is preliminary data.</text>
</comment>
<proteinExistence type="predicted"/>
<evidence type="ECO:0000313" key="2">
    <source>
        <dbReference type="EMBL" id="GBP58046.1"/>
    </source>
</evidence>
<dbReference type="Proteomes" id="UP000299102">
    <property type="component" value="Unassembled WGS sequence"/>
</dbReference>
<name>A0A4C1X2U0_EUMVA</name>
<reference evidence="2 3" key="1">
    <citation type="journal article" date="2019" name="Commun. Biol.">
        <title>The bagworm genome reveals a unique fibroin gene that provides high tensile strength.</title>
        <authorList>
            <person name="Kono N."/>
            <person name="Nakamura H."/>
            <person name="Ohtoshi R."/>
            <person name="Tomita M."/>
            <person name="Numata K."/>
            <person name="Arakawa K."/>
        </authorList>
    </citation>
    <scope>NUCLEOTIDE SEQUENCE [LARGE SCALE GENOMIC DNA]</scope>
</reference>
<feature type="compositionally biased region" description="Low complexity" evidence="1">
    <location>
        <begin position="44"/>
        <end position="59"/>
    </location>
</feature>
<dbReference type="AlphaFoldDB" id="A0A4C1X2U0"/>
<dbReference type="EMBL" id="BGZK01000726">
    <property type="protein sequence ID" value="GBP58046.1"/>
    <property type="molecule type" value="Genomic_DNA"/>
</dbReference>
<feature type="region of interest" description="Disordered" evidence="1">
    <location>
        <begin position="1"/>
        <end position="94"/>
    </location>
</feature>
<organism evidence="2 3">
    <name type="scientific">Eumeta variegata</name>
    <name type="common">Bagworm moth</name>
    <name type="synonym">Eumeta japonica</name>
    <dbReference type="NCBI Taxonomy" id="151549"/>
    <lineage>
        <taxon>Eukaryota</taxon>
        <taxon>Metazoa</taxon>
        <taxon>Ecdysozoa</taxon>
        <taxon>Arthropoda</taxon>
        <taxon>Hexapoda</taxon>
        <taxon>Insecta</taxon>
        <taxon>Pterygota</taxon>
        <taxon>Neoptera</taxon>
        <taxon>Endopterygota</taxon>
        <taxon>Lepidoptera</taxon>
        <taxon>Glossata</taxon>
        <taxon>Ditrysia</taxon>
        <taxon>Tineoidea</taxon>
        <taxon>Psychidae</taxon>
        <taxon>Oiketicinae</taxon>
        <taxon>Eumeta</taxon>
    </lineage>
</organism>
<feature type="compositionally biased region" description="Pro residues" evidence="1">
    <location>
        <begin position="68"/>
        <end position="80"/>
    </location>
</feature>
<sequence>MQIQKAARRQRYISNSDSNDSAMEVETSRAKPVNHRNASSANLTKTKAAAPKQATVAPKSTAANSAKPTPPPKVKPPPPICLRDKSKWNPVSSE</sequence>
<feature type="compositionally biased region" description="Basic residues" evidence="1">
    <location>
        <begin position="1"/>
        <end position="11"/>
    </location>
</feature>
<keyword evidence="3" id="KW-1185">Reference proteome</keyword>